<name>A0ABW3RGD9_9SPHI</name>
<comment type="caution">
    <text evidence="2">The sequence shown here is derived from an EMBL/GenBank/DDBJ whole genome shotgun (WGS) entry which is preliminary data.</text>
</comment>
<evidence type="ECO:0000313" key="2">
    <source>
        <dbReference type="EMBL" id="MFD1164198.1"/>
    </source>
</evidence>
<keyword evidence="3" id="KW-1185">Reference proteome</keyword>
<dbReference type="EMBL" id="JBHTKY010000001">
    <property type="protein sequence ID" value="MFD1164198.1"/>
    <property type="molecule type" value="Genomic_DNA"/>
</dbReference>
<keyword evidence="2" id="KW-0489">Methyltransferase</keyword>
<feature type="transmembrane region" description="Helical" evidence="1">
    <location>
        <begin position="21"/>
        <end position="40"/>
    </location>
</feature>
<dbReference type="GO" id="GO:0008168">
    <property type="term" value="F:methyltransferase activity"/>
    <property type="evidence" value="ECO:0007669"/>
    <property type="project" value="UniProtKB-KW"/>
</dbReference>
<keyword evidence="1" id="KW-0472">Membrane</keyword>
<evidence type="ECO:0000256" key="1">
    <source>
        <dbReference type="SAM" id="Phobius"/>
    </source>
</evidence>
<accession>A0ABW3RGD9</accession>
<keyword evidence="1" id="KW-0812">Transmembrane</keyword>
<proteinExistence type="predicted"/>
<keyword evidence="2" id="KW-0808">Transferase</keyword>
<dbReference type="InterPro" id="IPR029063">
    <property type="entry name" value="SAM-dependent_MTases_sf"/>
</dbReference>
<reference evidence="3" key="1">
    <citation type="journal article" date="2019" name="Int. J. Syst. Evol. Microbiol.">
        <title>The Global Catalogue of Microorganisms (GCM) 10K type strain sequencing project: providing services to taxonomists for standard genome sequencing and annotation.</title>
        <authorList>
            <consortium name="The Broad Institute Genomics Platform"/>
            <consortium name="The Broad Institute Genome Sequencing Center for Infectious Disease"/>
            <person name="Wu L."/>
            <person name="Ma J."/>
        </authorList>
    </citation>
    <scope>NUCLEOTIDE SEQUENCE [LARGE SCALE GENOMIC DNA]</scope>
    <source>
        <strain evidence="3">CCUG 52468</strain>
    </source>
</reference>
<organism evidence="2 3">
    <name type="scientific">Sphingobacterium daejeonense</name>
    <dbReference type="NCBI Taxonomy" id="371142"/>
    <lineage>
        <taxon>Bacteria</taxon>
        <taxon>Pseudomonadati</taxon>
        <taxon>Bacteroidota</taxon>
        <taxon>Sphingobacteriia</taxon>
        <taxon>Sphingobacteriales</taxon>
        <taxon>Sphingobacteriaceae</taxon>
        <taxon>Sphingobacterium</taxon>
    </lineage>
</organism>
<keyword evidence="1" id="KW-1133">Transmembrane helix</keyword>
<protein>
    <submittedName>
        <fullName evidence="2">Methyltransferase</fullName>
    </submittedName>
</protein>
<dbReference type="RefSeq" id="WP_380894436.1">
    <property type="nucleotide sequence ID" value="NZ_JBHTKY010000001.1"/>
</dbReference>
<evidence type="ECO:0000313" key="3">
    <source>
        <dbReference type="Proteomes" id="UP001597205"/>
    </source>
</evidence>
<sequence length="252" mass="29534">MVITRKKYQGVLNIVKFNWHQYVIVAVLILLFLSLSLFVSGFFHNLFIWGAILAFLATVVSLLVSYYVYDYSNLYELDFVEGLNQEKVLNISAGFDETSEILLKKFPHIQLTMADFYDPHVHTEVSIKRARLVYPSHKDTMSVNTDSFPFRNQYFDRSICIFSAHEIRNEEERIQFLREIKNVTNYETGQIIITEHLRDFANFLAFNVGFLHFYSLDSWKYCFREAGLELVQEKKINPFVSTFILRSNGTAN</sequence>
<dbReference type="GO" id="GO:0032259">
    <property type="term" value="P:methylation"/>
    <property type="evidence" value="ECO:0007669"/>
    <property type="project" value="UniProtKB-KW"/>
</dbReference>
<gene>
    <name evidence="2" type="ORF">ACFQ2C_01120</name>
</gene>
<dbReference type="Proteomes" id="UP001597205">
    <property type="component" value="Unassembled WGS sequence"/>
</dbReference>
<feature type="transmembrane region" description="Helical" evidence="1">
    <location>
        <begin position="46"/>
        <end position="69"/>
    </location>
</feature>
<dbReference type="SUPFAM" id="SSF53335">
    <property type="entry name" value="S-adenosyl-L-methionine-dependent methyltransferases"/>
    <property type="match status" value="1"/>
</dbReference>
<dbReference type="Gene3D" id="3.40.50.150">
    <property type="entry name" value="Vaccinia Virus protein VP39"/>
    <property type="match status" value="1"/>
</dbReference>